<evidence type="ECO:0000259" key="1">
    <source>
        <dbReference type="PROSITE" id="PS51518"/>
    </source>
</evidence>
<sequence>MTLLRQSAMTLALWIRKPGNKPPLLCGAIPSSGNYVAKPGDKVAAWVKAMDGDEQWILAELVSYSHATNKYEVDDIDEEAKRDTLSQQLIIQTWKPYSRSSSCWPCIPRPPASTVP</sequence>
<dbReference type="AlphaFoldDB" id="L5LNX5"/>
<dbReference type="InterPro" id="IPR010750">
    <property type="entry name" value="SGF29_tudor-like_dom"/>
</dbReference>
<dbReference type="InterPro" id="IPR037802">
    <property type="entry name" value="SGF29"/>
</dbReference>
<evidence type="ECO:0000313" key="3">
    <source>
        <dbReference type="Proteomes" id="UP000010556"/>
    </source>
</evidence>
<dbReference type="CDD" id="cd20393">
    <property type="entry name" value="Tudor_SGF29_rpt1"/>
    <property type="match status" value="1"/>
</dbReference>
<evidence type="ECO:0000313" key="2">
    <source>
        <dbReference type="EMBL" id="ELK27781.1"/>
    </source>
</evidence>
<keyword evidence="3" id="KW-1185">Reference proteome</keyword>
<dbReference type="EMBL" id="KB109864">
    <property type="protein sequence ID" value="ELK27781.1"/>
    <property type="molecule type" value="Genomic_DNA"/>
</dbReference>
<dbReference type="Gene3D" id="2.30.30.140">
    <property type="match status" value="1"/>
</dbReference>
<dbReference type="Pfam" id="PF07039">
    <property type="entry name" value="SGF29_Tudor"/>
    <property type="match status" value="1"/>
</dbReference>
<dbReference type="FunFam" id="2.30.30.140:FF:000026">
    <property type="entry name" value="SAGA-associated factor 29 homolog"/>
    <property type="match status" value="1"/>
</dbReference>
<protein>
    <submittedName>
        <fullName evidence="2">SAGA-associated factor 29 like protein</fullName>
    </submittedName>
</protein>
<name>L5LNX5_MYODS</name>
<proteinExistence type="predicted"/>
<dbReference type="PANTHER" id="PTHR21539">
    <property type="entry name" value="SAGA-ASSOCIATED FACTOR 29"/>
    <property type="match status" value="1"/>
</dbReference>
<feature type="domain" description="SGF29 C-terminal" evidence="1">
    <location>
        <begin position="33"/>
        <end position="116"/>
    </location>
</feature>
<reference evidence="3" key="1">
    <citation type="journal article" date="2013" name="Science">
        <title>Comparative analysis of bat genomes provides insight into the evolution of flight and immunity.</title>
        <authorList>
            <person name="Zhang G."/>
            <person name="Cowled C."/>
            <person name="Shi Z."/>
            <person name="Huang Z."/>
            <person name="Bishop-Lilly K.A."/>
            <person name="Fang X."/>
            <person name="Wynne J.W."/>
            <person name="Xiong Z."/>
            <person name="Baker M.L."/>
            <person name="Zhao W."/>
            <person name="Tachedjian M."/>
            <person name="Zhu Y."/>
            <person name="Zhou P."/>
            <person name="Jiang X."/>
            <person name="Ng J."/>
            <person name="Yang L."/>
            <person name="Wu L."/>
            <person name="Xiao J."/>
            <person name="Feng Y."/>
            <person name="Chen Y."/>
            <person name="Sun X."/>
            <person name="Zhang Y."/>
            <person name="Marsh G.A."/>
            <person name="Crameri G."/>
            <person name="Broder C.C."/>
            <person name="Frey K.G."/>
            <person name="Wang L.F."/>
            <person name="Wang J."/>
        </authorList>
    </citation>
    <scope>NUCLEOTIDE SEQUENCE [LARGE SCALE GENOMIC DNA]</scope>
</reference>
<dbReference type="PROSITE" id="PS51518">
    <property type="entry name" value="SGF29_C"/>
    <property type="match status" value="1"/>
</dbReference>
<accession>L5LNX5</accession>
<gene>
    <name evidence="2" type="ORF">MDA_GLEAN10014795</name>
</gene>
<dbReference type="GO" id="GO:0000124">
    <property type="term" value="C:SAGA complex"/>
    <property type="evidence" value="ECO:0007669"/>
    <property type="project" value="InterPro"/>
</dbReference>
<dbReference type="Proteomes" id="UP000010556">
    <property type="component" value="Unassembled WGS sequence"/>
</dbReference>
<dbReference type="InterPro" id="IPR047288">
    <property type="entry name" value="Tudor_SGF29_rpt1"/>
</dbReference>
<dbReference type="PANTHER" id="PTHR21539:SF0">
    <property type="entry name" value="SAGA-ASSOCIATED FACTOR 29"/>
    <property type="match status" value="1"/>
</dbReference>
<organism evidence="2 3">
    <name type="scientific">Myotis davidii</name>
    <name type="common">David's myotis</name>
    <dbReference type="NCBI Taxonomy" id="225400"/>
    <lineage>
        <taxon>Eukaryota</taxon>
        <taxon>Metazoa</taxon>
        <taxon>Chordata</taxon>
        <taxon>Craniata</taxon>
        <taxon>Vertebrata</taxon>
        <taxon>Euteleostomi</taxon>
        <taxon>Mammalia</taxon>
        <taxon>Eutheria</taxon>
        <taxon>Laurasiatheria</taxon>
        <taxon>Chiroptera</taxon>
        <taxon>Yangochiroptera</taxon>
        <taxon>Vespertilionidae</taxon>
        <taxon>Myotis</taxon>
    </lineage>
</organism>